<evidence type="ECO:0000256" key="5">
    <source>
        <dbReference type="SAM" id="MobiDB-lite"/>
    </source>
</evidence>
<gene>
    <name evidence="7" type="ORF">QTG54_004549</name>
</gene>
<organism evidence="7 8">
    <name type="scientific">Skeletonema marinoi</name>
    <dbReference type="NCBI Taxonomy" id="267567"/>
    <lineage>
        <taxon>Eukaryota</taxon>
        <taxon>Sar</taxon>
        <taxon>Stramenopiles</taxon>
        <taxon>Ochrophyta</taxon>
        <taxon>Bacillariophyta</taxon>
        <taxon>Coscinodiscophyceae</taxon>
        <taxon>Thalassiosirophycidae</taxon>
        <taxon>Thalassiosirales</taxon>
        <taxon>Skeletonemataceae</taxon>
        <taxon>Skeletonema</taxon>
        <taxon>Skeletonema marinoi-dohrnii complex</taxon>
    </lineage>
</organism>
<dbReference type="PANTHER" id="PTHR45915">
    <property type="entry name" value="TRANSCRIPTION INTERMEDIARY FACTOR"/>
    <property type="match status" value="1"/>
</dbReference>
<evidence type="ECO:0000256" key="3">
    <source>
        <dbReference type="ARBA" id="ARBA00023242"/>
    </source>
</evidence>
<keyword evidence="2 4" id="KW-0103">Bromodomain</keyword>
<dbReference type="EMBL" id="JATAAI010000006">
    <property type="protein sequence ID" value="KAK1745258.1"/>
    <property type="molecule type" value="Genomic_DNA"/>
</dbReference>
<dbReference type="GO" id="GO:0000785">
    <property type="term" value="C:chromatin"/>
    <property type="evidence" value="ECO:0007669"/>
    <property type="project" value="TreeGrafter"/>
</dbReference>
<keyword evidence="3" id="KW-0539">Nucleus</keyword>
<evidence type="ECO:0000313" key="8">
    <source>
        <dbReference type="Proteomes" id="UP001224775"/>
    </source>
</evidence>
<dbReference type="PANTHER" id="PTHR45915:SF2">
    <property type="entry name" value="TOUTATIS, ISOFORM E"/>
    <property type="match status" value="1"/>
</dbReference>
<dbReference type="Proteomes" id="UP001224775">
    <property type="component" value="Unassembled WGS sequence"/>
</dbReference>
<dbReference type="GO" id="GO:0005634">
    <property type="term" value="C:nucleus"/>
    <property type="evidence" value="ECO:0007669"/>
    <property type="project" value="UniProtKB-SubCell"/>
</dbReference>
<feature type="compositionally biased region" description="Low complexity" evidence="5">
    <location>
        <begin position="111"/>
        <end position="126"/>
    </location>
</feature>
<evidence type="ECO:0000256" key="4">
    <source>
        <dbReference type="PROSITE-ProRule" id="PRU00035"/>
    </source>
</evidence>
<dbReference type="SMART" id="SM00297">
    <property type="entry name" value="BROMO"/>
    <property type="match status" value="1"/>
</dbReference>
<accession>A0AAD9DGZ3</accession>
<evidence type="ECO:0000256" key="2">
    <source>
        <dbReference type="ARBA" id="ARBA00023117"/>
    </source>
</evidence>
<sequence>MDPQDLANCREIHAGLMAKERNTINYLFLEPVETTYFPEYLKVIKKPMDLRTLKENLEAGKYTAKEEFYADAQLIFDNAIAFNKDRDSKFVVDLAKRMIRAFDRLKKKTEAATAKKNGGDSASTASTGGGTKKIKLKLKRNSSILSASSSTEEASSGTGGVAPPPNKKAKKVKLKLSLGKNASKSESKSSRSNSPALLPP</sequence>
<evidence type="ECO:0000256" key="1">
    <source>
        <dbReference type="ARBA" id="ARBA00004123"/>
    </source>
</evidence>
<comment type="caution">
    <text evidence="7">The sequence shown here is derived from an EMBL/GenBank/DDBJ whole genome shotgun (WGS) entry which is preliminary data.</text>
</comment>
<dbReference type="AlphaFoldDB" id="A0AAD9DGZ3"/>
<evidence type="ECO:0000313" key="7">
    <source>
        <dbReference type="EMBL" id="KAK1745258.1"/>
    </source>
</evidence>
<dbReference type="Gene3D" id="1.20.920.10">
    <property type="entry name" value="Bromodomain-like"/>
    <property type="match status" value="1"/>
</dbReference>
<feature type="region of interest" description="Disordered" evidence="5">
    <location>
        <begin position="110"/>
        <end position="130"/>
    </location>
</feature>
<feature type="domain" description="Bromo" evidence="6">
    <location>
        <begin position="20"/>
        <end position="90"/>
    </location>
</feature>
<dbReference type="InterPro" id="IPR036427">
    <property type="entry name" value="Bromodomain-like_sf"/>
</dbReference>
<dbReference type="InterPro" id="IPR001487">
    <property type="entry name" value="Bromodomain"/>
</dbReference>
<protein>
    <submittedName>
        <fullName evidence="7">Bromodomain-containing protein</fullName>
    </submittedName>
</protein>
<name>A0AAD9DGZ3_9STRA</name>
<keyword evidence="8" id="KW-1185">Reference proteome</keyword>
<feature type="compositionally biased region" description="Low complexity" evidence="5">
    <location>
        <begin position="145"/>
        <end position="156"/>
    </location>
</feature>
<reference evidence="7" key="1">
    <citation type="submission" date="2023-06" db="EMBL/GenBank/DDBJ databases">
        <title>Survivors Of The Sea: Transcriptome response of Skeletonema marinoi to long-term dormancy.</title>
        <authorList>
            <person name="Pinder M.I.M."/>
            <person name="Kourtchenko O."/>
            <person name="Robertson E.K."/>
            <person name="Larsson T."/>
            <person name="Maumus F."/>
            <person name="Osuna-Cruz C.M."/>
            <person name="Vancaester E."/>
            <person name="Stenow R."/>
            <person name="Vandepoele K."/>
            <person name="Ploug H."/>
            <person name="Bruchert V."/>
            <person name="Godhe A."/>
            <person name="Topel M."/>
        </authorList>
    </citation>
    <scope>NUCLEOTIDE SEQUENCE</scope>
    <source>
        <strain evidence="7">R05AC</strain>
    </source>
</reference>
<dbReference type="Pfam" id="PF00439">
    <property type="entry name" value="Bromodomain"/>
    <property type="match status" value="1"/>
</dbReference>
<comment type="subcellular location">
    <subcellularLocation>
        <location evidence="1">Nucleus</location>
    </subcellularLocation>
</comment>
<proteinExistence type="predicted"/>
<dbReference type="SUPFAM" id="SSF47370">
    <property type="entry name" value="Bromodomain"/>
    <property type="match status" value="1"/>
</dbReference>
<dbReference type="PROSITE" id="PS50014">
    <property type="entry name" value="BROMODOMAIN_2"/>
    <property type="match status" value="1"/>
</dbReference>
<feature type="region of interest" description="Disordered" evidence="5">
    <location>
        <begin position="145"/>
        <end position="200"/>
    </location>
</feature>
<dbReference type="PRINTS" id="PR00503">
    <property type="entry name" value="BROMODOMAIN"/>
</dbReference>
<evidence type="ECO:0000259" key="6">
    <source>
        <dbReference type="PROSITE" id="PS50014"/>
    </source>
</evidence>